<accession>A0A5N6RRH0</accession>
<dbReference type="EMBL" id="CM017328">
    <property type="protein sequence ID" value="KAE8125036.1"/>
    <property type="molecule type" value="Genomic_DNA"/>
</dbReference>
<gene>
    <name evidence="2" type="ORF">FH972_019873</name>
</gene>
<dbReference type="AlphaFoldDB" id="A0A5N6RRH0"/>
<protein>
    <submittedName>
        <fullName evidence="2">Uncharacterized protein</fullName>
    </submittedName>
</protein>
<feature type="region of interest" description="Disordered" evidence="1">
    <location>
        <begin position="82"/>
        <end position="105"/>
    </location>
</feature>
<evidence type="ECO:0000313" key="3">
    <source>
        <dbReference type="Proteomes" id="UP000327013"/>
    </source>
</evidence>
<dbReference type="Proteomes" id="UP000327013">
    <property type="component" value="Chromosome 8"/>
</dbReference>
<reference evidence="2 3" key="1">
    <citation type="submission" date="2019-06" db="EMBL/GenBank/DDBJ databases">
        <title>A chromosomal-level reference genome of Carpinus fangiana (Coryloideae, Betulaceae).</title>
        <authorList>
            <person name="Yang X."/>
            <person name="Wang Z."/>
            <person name="Zhang L."/>
            <person name="Hao G."/>
            <person name="Liu J."/>
            <person name="Yang Y."/>
        </authorList>
    </citation>
    <scope>NUCLEOTIDE SEQUENCE [LARGE SCALE GENOMIC DNA]</scope>
    <source>
        <strain evidence="2">Cfa_2016G</strain>
        <tissue evidence="2">Leaf</tissue>
    </source>
</reference>
<organism evidence="2 3">
    <name type="scientific">Carpinus fangiana</name>
    <dbReference type="NCBI Taxonomy" id="176857"/>
    <lineage>
        <taxon>Eukaryota</taxon>
        <taxon>Viridiplantae</taxon>
        <taxon>Streptophyta</taxon>
        <taxon>Embryophyta</taxon>
        <taxon>Tracheophyta</taxon>
        <taxon>Spermatophyta</taxon>
        <taxon>Magnoliopsida</taxon>
        <taxon>eudicotyledons</taxon>
        <taxon>Gunneridae</taxon>
        <taxon>Pentapetalae</taxon>
        <taxon>rosids</taxon>
        <taxon>fabids</taxon>
        <taxon>Fagales</taxon>
        <taxon>Betulaceae</taxon>
        <taxon>Carpinus</taxon>
    </lineage>
</organism>
<evidence type="ECO:0000313" key="2">
    <source>
        <dbReference type="EMBL" id="KAE8125036.1"/>
    </source>
</evidence>
<proteinExistence type="predicted"/>
<sequence length="337" mass="37029">MAVVGEKAIAGKTQTTGEGVSKVLEGTKSTAFVPGDHAQHQSETLVPQYQRDDIQGLKEISWKWAGQLRRKTFCWPKAEEKMGGENGLKNGEQNEDGPGLKAMDEHKPTWKQPIIRFYRKTYVRRRLPKRQLRWCPKLLGRTEQQVTGESPKSSRSRSPVKPICEKVTDLAEKSAAQLNNEVIKAAMAAIGGESAKAGGQAGCETDKAEDGITKLIGVIEDMESADQGVHVERCSETADHGVHVESYTETADQGVLNVKQPREQNKIGREEEMGEEREAEKISGDGVVAYALVERADKADEMGGTEMLDIQPLAIMGVGGIQSVSPDWVLERVLEFC</sequence>
<evidence type="ECO:0000256" key="1">
    <source>
        <dbReference type="SAM" id="MobiDB-lite"/>
    </source>
</evidence>
<name>A0A5N6RRH0_9ROSI</name>
<keyword evidence="3" id="KW-1185">Reference proteome</keyword>